<sequence>MSISHAASNDADSKLRHSTSHEFGTIPFHLSLTQLGDPSNPALTKAQLYTARSLSRPFFDSRRWGWAEGGKIVEQTSWFEFARGFETKQESRSKIAYGDNCGGAVAKTQVRCRVFGLKIVIRWCPFLGGRVNVKLGRSSGGMIEILGTLLMDHGAYSRWLGLPMGTGKEVIGHGDNLPSEASKCIKNLHVYVDDGTRLRAESTIGHRVLKRVETWNLETAGIILISNGLAAKVSMRIQLCFFTFRSRVRPEVRPIPDAFLLNSLGCGGYIAQQSLALGSGLLLTGSCMFHPHHPSWLVDAGALPASPAAQRIIVLGDPDVRLVHPLLDNPLFARTVLVVPSSNPAKWTPVGEYSSSASLVILRTNKKHSKGGALHLLSVLQRAARTPLKPVKRYSQYDYEGREETFGFVPMSTMAEDTSEVESAGVLPVPSFHAVINFLDGRTGSEREALRTGILTTSLVGGFLLTGNGKGKTQVTVPRRASRLSFLSRRPSPTPPTATGEEAEHGAEERCAHVIHVIPPSSTLPSKTVQNLEHFLINHCRTAASTSSLPAPIPTAKSVTHYSYILPFNLLLSSHGPSILDFALAGALDGGESKAWIRSMHDVRVAGGSVKMHGSGLPTPPDSEEELGGVKGGYQLSNSPPSDAEEERRRTLRALEKGKARERVGSTLGQNPVRYSQLLTGGGSIRLSRSDGTGENARRPTSRDRRRSERSKLEHDHSQSRSKSDHGHRSIRPTTPQRAQTVSSKHTSRTTKPSRSLSTTKYIPPHNVPSALHSPTVAKPHPVHHTHTHARRPSDTHVSQALPSLPTPRNTPPITMKSNATWNAREKPLPRILRRKEASIWFYDYMTRVHHKADLCHPESAFHRVPEFTLCLALGLSAEASVKPVYPLYEQASHALSRLADLFFLASILPDLVLEFGNPASCRSVLLRKKIEESVDPHAFAELSQAQYYWLEHYAYILGMNLIPRFTTPWL</sequence>
<feature type="region of interest" description="Disordered" evidence="1">
    <location>
        <begin position="611"/>
        <end position="822"/>
    </location>
</feature>
<dbReference type="EMBL" id="JAUEPU010000101">
    <property type="protein sequence ID" value="KAK0478045.1"/>
    <property type="molecule type" value="Genomic_DNA"/>
</dbReference>
<feature type="compositionally biased region" description="Basic and acidic residues" evidence="1">
    <location>
        <begin position="646"/>
        <end position="664"/>
    </location>
</feature>
<feature type="compositionally biased region" description="Basic residues" evidence="1">
    <location>
        <begin position="781"/>
        <end position="791"/>
    </location>
</feature>
<feature type="compositionally biased region" description="Polar residues" evidence="1">
    <location>
        <begin position="732"/>
        <end position="761"/>
    </location>
</feature>
<evidence type="ECO:0000313" key="2">
    <source>
        <dbReference type="EMBL" id="KAK0478045.1"/>
    </source>
</evidence>
<keyword evidence="3" id="KW-1185">Reference proteome</keyword>
<comment type="caution">
    <text evidence="2">The sequence shown here is derived from an EMBL/GenBank/DDBJ whole genome shotgun (WGS) entry which is preliminary data.</text>
</comment>
<reference evidence="2" key="1">
    <citation type="submission" date="2023-06" db="EMBL/GenBank/DDBJ databases">
        <authorList>
            <consortium name="Lawrence Berkeley National Laboratory"/>
            <person name="Ahrendt S."/>
            <person name="Sahu N."/>
            <person name="Indic B."/>
            <person name="Wong-Bajracharya J."/>
            <person name="Merenyi Z."/>
            <person name="Ke H.-M."/>
            <person name="Monk M."/>
            <person name="Kocsube S."/>
            <person name="Drula E."/>
            <person name="Lipzen A."/>
            <person name="Balint B."/>
            <person name="Henrissat B."/>
            <person name="Andreopoulos B."/>
            <person name="Martin F.M."/>
            <person name="Harder C.B."/>
            <person name="Rigling D."/>
            <person name="Ford K.L."/>
            <person name="Foster G.D."/>
            <person name="Pangilinan J."/>
            <person name="Papanicolaou A."/>
            <person name="Barry K."/>
            <person name="LaButti K."/>
            <person name="Viragh M."/>
            <person name="Koriabine M."/>
            <person name="Yan M."/>
            <person name="Riley R."/>
            <person name="Champramary S."/>
            <person name="Plett K.L."/>
            <person name="Tsai I.J."/>
            <person name="Slot J."/>
            <person name="Sipos G."/>
            <person name="Plett J."/>
            <person name="Nagy L.G."/>
            <person name="Grigoriev I.V."/>
        </authorList>
    </citation>
    <scope>NUCLEOTIDE SEQUENCE</scope>
    <source>
        <strain evidence="2">HWK02</strain>
    </source>
</reference>
<organism evidence="2 3">
    <name type="scientific">Armillaria luteobubalina</name>
    <dbReference type="NCBI Taxonomy" id="153913"/>
    <lineage>
        <taxon>Eukaryota</taxon>
        <taxon>Fungi</taxon>
        <taxon>Dikarya</taxon>
        <taxon>Basidiomycota</taxon>
        <taxon>Agaricomycotina</taxon>
        <taxon>Agaricomycetes</taxon>
        <taxon>Agaricomycetidae</taxon>
        <taxon>Agaricales</taxon>
        <taxon>Marasmiineae</taxon>
        <taxon>Physalacriaceae</taxon>
        <taxon>Armillaria</taxon>
    </lineage>
</organism>
<evidence type="ECO:0000256" key="1">
    <source>
        <dbReference type="SAM" id="MobiDB-lite"/>
    </source>
</evidence>
<gene>
    <name evidence="2" type="ORF">EDD18DRAFT_1114382</name>
</gene>
<feature type="compositionally biased region" description="Polar residues" evidence="1">
    <location>
        <begin position="667"/>
        <end position="679"/>
    </location>
</feature>
<feature type="compositionally biased region" description="Polar residues" evidence="1">
    <location>
        <begin position="812"/>
        <end position="822"/>
    </location>
</feature>
<accession>A0AA39P5M9</accession>
<dbReference type="AlphaFoldDB" id="A0AA39P5M9"/>
<feature type="compositionally biased region" description="Basic and acidic residues" evidence="1">
    <location>
        <begin position="696"/>
        <end position="728"/>
    </location>
</feature>
<name>A0AA39P5M9_9AGAR</name>
<dbReference type="Proteomes" id="UP001175228">
    <property type="component" value="Unassembled WGS sequence"/>
</dbReference>
<proteinExistence type="predicted"/>
<protein>
    <submittedName>
        <fullName evidence="2">Uncharacterized protein</fullName>
    </submittedName>
</protein>
<evidence type="ECO:0000313" key="3">
    <source>
        <dbReference type="Proteomes" id="UP001175228"/>
    </source>
</evidence>